<dbReference type="AlphaFoldDB" id="A0A0H3K3S8"/>
<dbReference type="GeneID" id="72431324"/>
<gene>
    <name evidence="1" type="ordered locus">syc1671_c</name>
</gene>
<dbReference type="KEGG" id="syc:syc1671_c"/>
<dbReference type="Gene3D" id="3.40.50.150">
    <property type="entry name" value="Vaccinia Virus protein VP39"/>
    <property type="match status" value="1"/>
</dbReference>
<dbReference type="eggNOG" id="COG2890">
    <property type="taxonomic scope" value="Bacteria"/>
</dbReference>
<name>A0A0H3K3S8_SYNP6</name>
<organism evidence="1 2">
    <name type="scientific">Synechococcus sp. (strain ATCC 27144 / PCC 6301 / SAUG 1402/1)</name>
    <name type="common">Anacystis nidulans</name>
    <dbReference type="NCBI Taxonomy" id="269084"/>
    <lineage>
        <taxon>Bacteria</taxon>
        <taxon>Bacillati</taxon>
        <taxon>Cyanobacteriota</taxon>
        <taxon>Cyanophyceae</taxon>
        <taxon>Synechococcales</taxon>
        <taxon>Synechococcaceae</taxon>
        <taxon>Synechococcus</taxon>
    </lineage>
</organism>
<dbReference type="Pfam" id="PF06080">
    <property type="entry name" value="DUF938"/>
    <property type="match status" value="1"/>
</dbReference>
<evidence type="ECO:0008006" key="3">
    <source>
        <dbReference type="Google" id="ProtNLM"/>
    </source>
</evidence>
<dbReference type="RefSeq" id="WP_011243981.1">
    <property type="nucleotide sequence ID" value="NC_006576.1"/>
</dbReference>
<dbReference type="EMBL" id="AP008231">
    <property type="protein sequence ID" value="BAD79861.1"/>
    <property type="molecule type" value="Genomic_DNA"/>
</dbReference>
<dbReference type="PANTHER" id="PTHR20974:SF0">
    <property type="entry name" value="UPF0585 PROTEIN CG18661"/>
    <property type="match status" value="1"/>
</dbReference>
<sequence length="206" mass="22586">MDDRLYAPATERNRDAILAVLKDELRSPGTVLEIASGTGEHGAYFAPQLPDYFWQPSDPNEESRRSIAAWRSHVNAPNLGEAIAIDVTRSDWVESVPEFPQPVVAIAAINLIHISPWEATLGLFAGAKQLLSVDGLIYLYGAYKRGGQHTAPSNEAFDASLQARNPAWGARNLEDVTAVAEAEQFRLDRIVEMPSNNLSVCFRAIA</sequence>
<reference evidence="1 2" key="1">
    <citation type="journal article" date="2007" name="Photosyn. Res.">
        <title>Complete nucleotide sequence of the freshwater unicellular cyanobacterium Synechococcus elongatus PCC 6301 chromosome: gene content and organization.</title>
        <authorList>
            <person name="Sugita C."/>
            <person name="Ogata K."/>
            <person name="Shikata M."/>
            <person name="Jikuya H."/>
            <person name="Takano J."/>
            <person name="Furumichi M."/>
            <person name="Kanehisa M."/>
            <person name="Omata T."/>
            <person name="Sugiura M."/>
            <person name="Sugita M."/>
        </authorList>
    </citation>
    <scope>NUCLEOTIDE SEQUENCE [LARGE SCALE GENOMIC DNA]</scope>
    <source>
        <strain evidence="2">ATCC 27144 / PCC 6301 / SAUG 1402/1</strain>
    </source>
</reference>
<dbReference type="InterPro" id="IPR010342">
    <property type="entry name" value="DUF938"/>
</dbReference>
<protein>
    <recommendedName>
        <fullName evidence="3">SAM-dependent methyltransferase</fullName>
    </recommendedName>
</protein>
<dbReference type="InterPro" id="IPR029063">
    <property type="entry name" value="SAM-dependent_MTases_sf"/>
</dbReference>
<dbReference type="PANTHER" id="PTHR20974">
    <property type="entry name" value="UPF0585 PROTEIN CG18661"/>
    <property type="match status" value="1"/>
</dbReference>
<dbReference type="SUPFAM" id="SSF53335">
    <property type="entry name" value="S-adenosyl-L-methionine-dependent methyltransferases"/>
    <property type="match status" value="1"/>
</dbReference>
<dbReference type="Proteomes" id="UP000001175">
    <property type="component" value="Chromosome"/>
</dbReference>
<proteinExistence type="predicted"/>
<accession>A0A0H3K3S8</accession>
<evidence type="ECO:0000313" key="2">
    <source>
        <dbReference type="Proteomes" id="UP000001175"/>
    </source>
</evidence>
<evidence type="ECO:0000313" key="1">
    <source>
        <dbReference type="EMBL" id="BAD79861.1"/>
    </source>
</evidence>